<evidence type="ECO:0000256" key="2">
    <source>
        <dbReference type="SAM" id="Phobius"/>
    </source>
</evidence>
<proteinExistence type="predicted"/>
<comment type="caution">
    <text evidence="3">The sequence shown here is derived from an EMBL/GenBank/DDBJ whole genome shotgun (WGS) entry which is preliminary data.</text>
</comment>
<feature type="transmembrane region" description="Helical" evidence="2">
    <location>
        <begin position="59"/>
        <end position="79"/>
    </location>
</feature>
<evidence type="ECO:0000313" key="4">
    <source>
        <dbReference type="Proteomes" id="UP000326344"/>
    </source>
</evidence>
<accession>A0A5N1JCP4</accession>
<dbReference type="AlphaFoldDB" id="A0A5N1JCP4"/>
<keyword evidence="4" id="KW-1185">Reference proteome</keyword>
<feature type="coiled-coil region" evidence="1">
    <location>
        <begin position="127"/>
        <end position="182"/>
    </location>
</feature>
<keyword evidence="2" id="KW-0812">Transmembrane</keyword>
<keyword evidence="1" id="KW-0175">Coiled coil</keyword>
<keyword evidence="2" id="KW-1133">Transmembrane helix</keyword>
<evidence type="ECO:0000256" key="1">
    <source>
        <dbReference type="SAM" id="Coils"/>
    </source>
</evidence>
<organism evidence="3 4">
    <name type="scientific">Larkinella humicola</name>
    <dbReference type="NCBI Taxonomy" id="2607654"/>
    <lineage>
        <taxon>Bacteria</taxon>
        <taxon>Pseudomonadati</taxon>
        <taxon>Bacteroidota</taxon>
        <taxon>Cytophagia</taxon>
        <taxon>Cytophagales</taxon>
        <taxon>Spirosomataceae</taxon>
        <taxon>Larkinella</taxon>
    </lineage>
</organism>
<keyword evidence="2" id="KW-0472">Membrane</keyword>
<dbReference type="Proteomes" id="UP000326344">
    <property type="component" value="Unassembled WGS sequence"/>
</dbReference>
<sequence>MMKDKLERFVRDNREDFDVFEPRADLWKDLEKGLGHKERPLWQRPLGLGWSGLNASRRMVWQVAATVLLILGLGGFWYVNQKYGVTEQPDMMAFNPTYARTVQQYTRLIEDKRGELKTVLESNPALYQQFASDLDRLEKTYQNLKQELPKTPNQEMMIQAMVQNLKTQIDLLNQQLMIIQRIKQQNNETNKLPV</sequence>
<name>A0A5N1JCP4_9BACT</name>
<evidence type="ECO:0000313" key="3">
    <source>
        <dbReference type="EMBL" id="KAA9352863.1"/>
    </source>
</evidence>
<gene>
    <name evidence="3" type="ORF">F0P93_16895</name>
</gene>
<dbReference type="EMBL" id="VTWS01000004">
    <property type="protein sequence ID" value="KAA9352863.1"/>
    <property type="molecule type" value="Genomic_DNA"/>
</dbReference>
<reference evidence="3 4" key="1">
    <citation type="submission" date="2019-09" db="EMBL/GenBank/DDBJ databases">
        <title>Genome Sequence of Larkinella sp MA1.</title>
        <authorList>
            <person name="Srinivasan S."/>
        </authorList>
    </citation>
    <scope>NUCLEOTIDE SEQUENCE [LARGE SCALE GENOMIC DNA]</scope>
    <source>
        <strain evidence="3 4">MA1</strain>
    </source>
</reference>
<protein>
    <submittedName>
        <fullName evidence="3">Uncharacterized protein</fullName>
    </submittedName>
</protein>